<dbReference type="PANTHER" id="PTHR15263:SF1">
    <property type="entry name" value="NF-KAPPA-B INHIBITOR-LIKE PROTEIN 1"/>
    <property type="match status" value="1"/>
</dbReference>
<dbReference type="STRING" id="743788.S8DZR9"/>
<evidence type="ECO:0000256" key="6">
    <source>
        <dbReference type="SAM" id="Coils"/>
    </source>
</evidence>
<protein>
    <submittedName>
        <fullName evidence="7">Uncharacterized protein</fullName>
    </submittedName>
</protein>
<evidence type="ECO:0000313" key="7">
    <source>
        <dbReference type="EMBL" id="EPS98042.1"/>
    </source>
</evidence>
<name>S8DZR9_FOMSC</name>
<evidence type="ECO:0000313" key="8">
    <source>
        <dbReference type="Proteomes" id="UP000015241"/>
    </source>
</evidence>
<reference evidence="7 8" key="1">
    <citation type="journal article" date="2012" name="Science">
        <title>The Paleozoic origin of enzymatic lignin decomposition reconstructed from 31 fungal genomes.</title>
        <authorList>
            <person name="Floudas D."/>
            <person name="Binder M."/>
            <person name="Riley R."/>
            <person name="Barry K."/>
            <person name="Blanchette R.A."/>
            <person name="Henrissat B."/>
            <person name="Martinez A.T."/>
            <person name="Otillar R."/>
            <person name="Spatafora J.W."/>
            <person name="Yadav J.S."/>
            <person name="Aerts A."/>
            <person name="Benoit I."/>
            <person name="Boyd A."/>
            <person name="Carlson A."/>
            <person name="Copeland A."/>
            <person name="Coutinho P.M."/>
            <person name="de Vries R.P."/>
            <person name="Ferreira P."/>
            <person name="Findley K."/>
            <person name="Foster B."/>
            <person name="Gaskell J."/>
            <person name="Glotzer D."/>
            <person name="Gorecki P."/>
            <person name="Heitman J."/>
            <person name="Hesse C."/>
            <person name="Hori C."/>
            <person name="Igarashi K."/>
            <person name="Jurgens J.A."/>
            <person name="Kallen N."/>
            <person name="Kersten P."/>
            <person name="Kohler A."/>
            <person name="Kuees U."/>
            <person name="Kumar T.K.A."/>
            <person name="Kuo A."/>
            <person name="LaButti K."/>
            <person name="Larrondo L.F."/>
            <person name="Lindquist E."/>
            <person name="Ling A."/>
            <person name="Lombard V."/>
            <person name="Lucas S."/>
            <person name="Lundell T."/>
            <person name="Martin R."/>
            <person name="McLaughlin D.J."/>
            <person name="Morgenstern I."/>
            <person name="Morin E."/>
            <person name="Murat C."/>
            <person name="Nagy L.G."/>
            <person name="Nolan M."/>
            <person name="Ohm R.A."/>
            <person name="Patyshakuliyeva A."/>
            <person name="Rokas A."/>
            <person name="Ruiz-Duenas F.J."/>
            <person name="Sabat G."/>
            <person name="Salamov A."/>
            <person name="Samejima M."/>
            <person name="Schmutz J."/>
            <person name="Slot J.C."/>
            <person name="St John F."/>
            <person name="Stenlid J."/>
            <person name="Sun H."/>
            <person name="Sun S."/>
            <person name="Syed K."/>
            <person name="Tsang A."/>
            <person name="Wiebenga A."/>
            <person name="Young D."/>
            <person name="Pisabarro A."/>
            <person name="Eastwood D.C."/>
            <person name="Martin F."/>
            <person name="Cullen D."/>
            <person name="Grigoriev I.V."/>
            <person name="Hibbett D.S."/>
        </authorList>
    </citation>
    <scope>NUCLEOTIDE SEQUENCE</scope>
    <source>
        <strain evidence="8">FP-58527</strain>
    </source>
</reference>
<keyword evidence="4" id="KW-0040">ANK repeat</keyword>
<dbReference type="InterPro" id="IPR038753">
    <property type="entry name" value="NFKBIL1"/>
</dbReference>
<dbReference type="InParanoid" id="S8DZR9"/>
<dbReference type="HOGENOM" id="CLU_050706_0_0_1"/>
<keyword evidence="8" id="KW-1185">Reference proteome</keyword>
<dbReference type="OrthoDB" id="3241983at2759"/>
<keyword evidence="2" id="KW-0597">Phosphoprotein</keyword>
<evidence type="ECO:0000256" key="2">
    <source>
        <dbReference type="ARBA" id="ARBA00022553"/>
    </source>
</evidence>
<comment type="subcellular location">
    <subcellularLocation>
        <location evidence="1">Nucleus</location>
    </subcellularLocation>
</comment>
<gene>
    <name evidence="7" type="ORF">FOMPIDRAFT_1127400</name>
</gene>
<evidence type="ECO:0000256" key="1">
    <source>
        <dbReference type="ARBA" id="ARBA00004123"/>
    </source>
</evidence>
<feature type="coiled-coil region" evidence="6">
    <location>
        <begin position="56"/>
        <end position="105"/>
    </location>
</feature>
<keyword evidence="3" id="KW-0677">Repeat</keyword>
<evidence type="ECO:0000256" key="4">
    <source>
        <dbReference type="ARBA" id="ARBA00023043"/>
    </source>
</evidence>
<keyword evidence="6" id="KW-0175">Coiled coil</keyword>
<evidence type="ECO:0000256" key="5">
    <source>
        <dbReference type="ARBA" id="ARBA00023242"/>
    </source>
</evidence>
<dbReference type="eggNOG" id="ENOG502SRYI">
    <property type="taxonomic scope" value="Eukaryota"/>
</dbReference>
<dbReference type="Proteomes" id="UP000015241">
    <property type="component" value="Unassembled WGS sequence"/>
</dbReference>
<dbReference type="GO" id="GO:0005634">
    <property type="term" value="C:nucleus"/>
    <property type="evidence" value="ECO:0007669"/>
    <property type="project" value="UniProtKB-SubCell"/>
</dbReference>
<accession>S8DZR9</accession>
<dbReference type="AlphaFoldDB" id="S8DZR9"/>
<proteinExistence type="predicted"/>
<evidence type="ECO:0000256" key="3">
    <source>
        <dbReference type="ARBA" id="ARBA00022737"/>
    </source>
</evidence>
<dbReference type="EMBL" id="KE504170">
    <property type="protein sequence ID" value="EPS98042.1"/>
    <property type="molecule type" value="Genomic_DNA"/>
</dbReference>
<keyword evidence="5" id="KW-0539">Nucleus</keyword>
<dbReference type="GO" id="GO:0043124">
    <property type="term" value="P:negative regulation of canonical NF-kappaB signal transduction"/>
    <property type="evidence" value="ECO:0007669"/>
    <property type="project" value="InterPro"/>
</dbReference>
<organism evidence="7 8">
    <name type="scientific">Fomitopsis schrenkii</name>
    <name type="common">Brown rot fungus</name>
    <dbReference type="NCBI Taxonomy" id="2126942"/>
    <lineage>
        <taxon>Eukaryota</taxon>
        <taxon>Fungi</taxon>
        <taxon>Dikarya</taxon>
        <taxon>Basidiomycota</taxon>
        <taxon>Agaricomycotina</taxon>
        <taxon>Agaricomycetes</taxon>
        <taxon>Polyporales</taxon>
        <taxon>Fomitopsis</taxon>
    </lineage>
</organism>
<dbReference type="PANTHER" id="PTHR15263">
    <property type="entry name" value="I-KAPPA-B-LIKE PROTEIN IKBL"/>
    <property type="match status" value="1"/>
</dbReference>
<sequence>MNEFNAHDNPNAKQLPIKPPVVASTGGYFAFPPTLTPDGRVVFTFTLNQEDPETLREREEQAARAAEAERKERLKEEAWQERLRRDALRREERLAQERAEALKGEMDWVRSGGSLRDANGRRDPVRTTQVREEVRILDEETRLLKLWDGYEARWRALLADTGPVTFADVPWPSPTTPKAIDELVPAVIEEFLFGPLRVRQNTITRRERIRASLLRWHPDKVSGVLSRVVEEDQTMVRDGIHAVFRCLKVLQDSDRQSDTAAAAVP</sequence>